<comment type="caution">
    <text evidence="7">The sequence shown here is derived from an EMBL/GenBank/DDBJ whole genome shotgun (WGS) entry which is preliminary data.</text>
</comment>
<dbReference type="STRING" id="46835.A0A504YHK4"/>
<dbReference type="InterPro" id="IPR000626">
    <property type="entry name" value="Ubiquitin-like_dom"/>
</dbReference>
<dbReference type="InterPro" id="IPR029071">
    <property type="entry name" value="Ubiquitin-like_domsf"/>
</dbReference>
<dbReference type="Pfam" id="PF00240">
    <property type="entry name" value="ubiquitin"/>
    <property type="match status" value="1"/>
</dbReference>
<gene>
    <name evidence="7" type="ORF">FGIG_06630</name>
</gene>
<organism evidence="7 8">
    <name type="scientific">Fasciola gigantica</name>
    <name type="common">Giant liver fluke</name>
    <dbReference type="NCBI Taxonomy" id="46835"/>
    <lineage>
        <taxon>Eukaryota</taxon>
        <taxon>Metazoa</taxon>
        <taxon>Spiralia</taxon>
        <taxon>Lophotrochozoa</taxon>
        <taxon>Platyhelminthes</taxon>
        <taxon>Trematoda</taxon>
        <taxon>Digenea</taxon>
        <taxon>Plagiorchiida</taxon>
        <taxon>Echinostomata</taxon>
        <taxon>Echinostomatoidea</taxon>
        <taxon>Fasciolidae</taxon>
        <taxon>Fasciola</taxon>
    </lineage>
</organism>
<comment type="catalytic activity">
    <reaction evidence="4">
        <text>glycyl-tRNA(Ala) + H2O = tRNA(Ala) + glycine + H(+)</text>
        <dbReference type="Rhea" id="RHEA:53744"/>
        <dbReference type="Rhea" id="RHEA-COMP:9657"/>
        <dbReference type="Rhea" id="RHEA-COMP:13640"/>
        <dbReference type="ChEBI" id="CHEBI:15377"/>
        <dbReference type="ChEBI" id="CHEBI:15378"/>
        <dbReference type="ChEBI" id="CHEBI:57305"/>
        <dbReference type="ChEBI" id="CHEBI:78442"/>
        <dbReference type="ChEBI" id="CHEBI:78522"/>
        <dbReference type="EC" id="3.1.1.96"/>
    </reaction>
</comment>
<dbReference type="EMBL" id="SUNJ01013273">
    <property type="protein sequence ID" value="TPP57387.1"/>
    <property type="molecule type" value="Genomic_DNA"/>
</dbReference>
<evidence type="ECO:0000313" key="8">
    <source>
        <dbReference type="Proteomes" id="UP000316759"/>
    </source>
</evidence>
<dbReference type="InterPro" id="IPR003732">
    <property type="entry name" value="Daa-tRNA_deacyls_DTD"/>
</dbReference>
<dbReference type="AlphaFoldDB" id="A0A504YHK4"/>
<evidence type="ECO:0000259" key="6">
    <source>
        <dbReference type="PROSITE" id="PS50053"/>
    </source>
</evidence>
<dbReference type="GO" id="GO:0051499">
    <property type="term" value="F:D-aminoacyl-tRNA deacylase activity"/>
    <property type="evidence" value="ECO:0007669"/>
    <property type="project" value="UniProtKB-EC"/>
</dbReference>
<dbReference type="SUPFAM" id="SSF54236">
    <property type="entry name" value="Ubiquitin-like"/>
    <property type="match status" value="1"/>
</dbReference>
<dbReference type="PROSITE" id="PS50053">
    <property type="entry name" value="UBIQUITIN_2"/>
    <property type="match status" value="1"/>
</dbReference>
<dbReference type="InterPro" id="IPR039732">
    <property type="entry name" value="Hub1/Ubl5"/>
</dbReference>
<dbReference type="PANTHER" id="PTHR13042">
    <property type="entry name" value="UBIQUITIN-LIKE PROTEIN 5"/>
    <property type="match status" value="1"/>
</dbReference>
<evidence type="ECO:0000256" key="5">
    <source>
        <dbReference type="ARBA" id="ARBA00048018"/>
    </source>
</evidence>
<evidence type="ECO:0000256" key="4">
    <source>
        <dbReference type="ARBA" id="ARBA00047676"/>
    </source>
</evidence>
<reference evidence="7 8" key="1">
    <citation type="submission" date="2019-04" db="EMBL/GenBank/DDBJ databases">
        <title>Annotation for the trematode Fasciola gigantica.</title>
        <authorList>
            <person name="Choi Y.-J."/>
        </authorList>
    </citation>
    <scope>NUCLEOTIDE SEQUENCE [LARGE SCALE GENOMIC DNA]</scope>
    <source>
        <strain evidence="7">Uganda_cow_1</strain>
    </source>
</reference>
<dbReference type="Gene3D" id="3.10.20.90">
    <property type="entry name" value="Phosphatidylinositol 3-kinase Catalytic Subunit, Chain A, domain 1"/>
    <property type="match status" value="1"/>
</dbReference>
<proteinExistence type="predicted"/>
<dbReference type="EC" id="3.1.1.96" evidence="1"/>
<protein>
    <recommendedName>
        <fullName evidence="2">Ubiquitin-like protein 5</fullName>
        <ecNumber evidence="1">3.1.1.96</ecNumber>
    </recommendedName>
</protein>
<accession>A0A504YHK4</accession>
<dbReference type="Proteomes" id="UP000316759">
    <property type="component" value="Unassembled WGS sequence"/>
</dbReference>
<evidence type="ECO:0000256" key="3">
    <source>
        <dbReference type="ARBA" id="ARBA00022786"/>
    </source>
</evidence>
<name>A0A504YHK4_FASGI</name>
<dbReference type="GO" id="GO:0005737">
    <property type="term" value="C:cytoplasm"/>
    <property type="evidence" value="ECO:0007669"/>
    <property type="project" value="InterPro"/>
</dbReference>
<evidence type="ECO:0000256" key="1">
    <source>
        <dbReference type="ARBA" id="ARBA00013056"/>
    </source>
</evidence>
<feature type="domain" description="Ubiquitin-like" evidence="6">
    <location>
        <begin position="155"/>
        <end position="226"/>
    </location>
</feature>
<dbReference type="InterPro" id="IPR023509">
    <property type="entry name" value="DTD-like_sf"/>
</dbReference>
<dbReference type="CDD" id="cd01791">
    <property type="entry name" value="Ubl_UBL5"/>
    <property type="match status" value="1"/>
</dbReference>
<keyword evidence="3" id="KW-0833">Ubl conjugation pathway</keyword>
<dbReference type="OrthoDB" id="275783at2759"/>
<evidence type="ECO:0000256" key="2">
    <source>
        <dbReference type="ARBA" id="ARBA00021360"/>
    </source>
</evidence>
<keyword evidence="8" id="KW-1185">Reference proteome</keyword>
<dbReference type="SUPFAM" id="SSF69500">
    <property type="entry name" value="DTD-like"/>
    <property type="match status" value="1"/>
</dbReference>
<evidence type="ECO:0000313" key="7">
    <source>
        <dbReference type="EMBL" id="TPP57387.1"/>
    </source>
</evidence>
<dbReference type="FunFam" id="3.10.20.90:FF:000052">
    <property type="entry name" value="Ubiquitin-like protein 5"/>
    <property type="match status" value="1"/>
</dbReference>
<sequence length="226" mass="25334">MPVARVLLQCCTSASLKVQHGDTTEVSVGKGLIAYVAFLKTCSKEDIPKIVDTICNTRILAGTERTSCSLIELPGDLLIVPHFCLSGKLKHNVFQYHNAATKENSELLYNALITGCKSFLNSAPLWSESCKFYYGTFAIRQDLFVESHGPSDDMIEITCNDRLGKKVRVKCNPTDKVGDLKKLIAAQTGTAPERIVLKKWYTIYKDHVTLRDYEINDGMNLELYYQ</sequence>
<dbReference type="Pfam" id="PF02580">
    <property type="entry name" value="Tyr_Deacylase"/>
    <property type="match status" value="1"/>
</dbReference>
<dbReference type="Gene3D" id="3.50.80.10">
    <property type="entry name" value="D-tyrosyl-tRNA(Tyr) deacylase"/>
    <property type="match status" value="1"/>
</dbReference>
<comment type="catalytic activity">
    <reaction evidence="5">
        <text>a D-aminoacyl-tRNA + H2O = a tRNA + a D-alpha-amino acid + H(+)</text>
        <dbReference type="Rhea" id="RHEA:13953"/>
        <dbReference type="Rhea" id="RHEA-COMP:10123"/>
        <dbReference type="Rhea" id="RHEA-COMP:10124"/>
        <dbReference type="ChEBI" id="CHEBI:15377"/>
        <dbReference type="ChEBI" id="CHEBI:15378"/>
        <dbReference type="ChEBI" id="CHEBI:59871"/>
        <dbReference type="ChEBI" id="CHEBI:78442"/>
        <dbReference type="ChEBI" id="CHEBI:79333"/>
        <dbReference type="EC" id="3.1.1.96"/>
    </reaction>
</comment>